<dbReference type="InterPro" id="IPR003680">
    <property type="entry name" value="Flavodoxin_fold"/>
</dbReference>
<dbReference type="EMBL" id="BJMM01000034">
    <property type="protein sequence ID" value="GEB52663.1"/>
    <property type="molecule type" value="Genomic_DNA"/>
</dbReference>
<comment type="caution">
    <text evidence="9">The sequence shown here is derived from an EMBL/GenBank/DDBJ whole genome shotgun (WGS) entry which is preliminary data.</text>
</comment>
<evidence type="ECO:0000256" key="5">
    <source>
        <dbReference type="ARBA" id="ARBA00048542"/>
    </source>
</evidence>
<dbReference type="HAMAP" id="MF_01216">
    <property type="entry name" value="Azoreductase_type1"/>
    <property type="match status" value="1"/>
</dbReference>
<dbReference type="GO" id="GO:0010181">
    <property type="term" value="F:FMN binding"/>
    <property type="evidence" value="ECO:0007669"/>
    <property type="project" value="UniProtKB-UniRule"/>
</dbReference>
<name>A0A4Y3R7E7_STRCI</name>
<dbReference type="AlphaFoldDB" id="A0A4Y3R7E7"/>
<evidence type="ECO:0000256" key="2">
    <source>
        <dbReference type="ARBA" id="ARBA00022643"/>
    </source>
</evidence>
<dbReference type="OrthoDB" id="9805013at2"/>
<dbReference type="Proteomes" id="UP000319210">
    <property type="component" value="Unassembled WGS sequence"/>
</dbReference>
<gene>
    <name evidence="9" type="primary">acpD</name>
    <name evidence="6" type="synonym">azoR</name>
    <name evidence="9" type="ORF">SCA03_52140</name>
</gene>
<sequence length="259" mass="27655">MPVAPTSPAAPSAPGRPGPLLLHLDSAADGPDASVSRQLTELFAARLRARRPDVRYRHRDLAADPVPPLGPGLPRLGRRLERTGLVPAHEVGAHTRDAEEAREWELTRPLVDELLAADLVLLGVPMYHFSVPAALKAWIDRVGFPGVFTDPAGGPGLLHRTRAVVVATRGGGYGPGTPREPFDFQLPYLRALLENLGVPARHLYTVTAELTLAALVPHLAHLRGTAAHSLATARARLETLADRLAPGAPAPTPHPERTS</sequence>
<protein>
    <recommendedName>
        <fullName evidence="6">FMN dependent NADH:quinone oxidoreductase</fullName>
        <ecNumber evidence="6">1.6.5.-</ecNumber>
    </recommendedName>
    <alternativeName>
        <fullName evidence="6">Azo-dye reductase</fullName>
    </alternativeName>
    <alternativeName>
        <fullName evidence="6">FMN-dependent NADH-azo compound oxidoreductase</fullName>
    </alternativeName>
    <alternativeName>
        <fullName evidence="6">FMN-dependent NADH-azoreductase</fullName>
        <ecNumber evidence="6">1.7.1.17</ecNumber>
    </alternativeName>
</protein>
<comment type="similarity">
    <text evidence="6">Belongs to the azoreductase type 1 family.</text>
</comment>
<dbReference type="GO" id="GO:0009055">
    <property type="term" value="F:electron transfer activity"/>
    <property type="evidence" value="ECO:0007669"/>
    <property type="project" value="UniProtKB-UniRule"/>
</dbReference>
<comment type="subunit">
    <text evidence="6">Homodimer.</text>
</comment>
<keyword evidence="1 6" id="KW-0285">Flavoprotein</keyword>
<accession>A0A4Y3R7E7</accession>
<evidence type="ECO:0000313" key="10">
    <source>
        <dbReference type="Proteomes" id="UP000319210"/>
    </source>
</evidence>
<feature type="region of interest" description="Disordered" evidence="7">
    <location>
        <begin position="1"/>
        <end position="32"/>
    </location>
</feature>
<dbReference type="GO" id="GO:0016655">
    <property type="term" value="F:oxidoreductase activity, acting on NAD(P)H, quinone or similar compound as acceptor"/>
    <property type="evidence" value="ECO:0007669"/>
    <property type="project" value="InterPro"/>
</dbReference>
<evidence type="ECO:0000256" key="7">
    <source>
        <dbReference type="SAM" id="MobiDB-lite"/>
    </source>
</evidence>
<comment type="function">
    <text evidence="6">Also exhibits azoreductase activity. Catalyzes the reductive cleavage of the azo bond in aromatic azo compounds to the corresponding amines.</text>
</comment>
<feature type="compositionally biased region" description="Low complexity" evidence="7">
    <location>
        <begin position="1"/>
        <end position="19"/>
    </location>
</feature>
<dbReference type="GO" id="GO:0016652">
    <property type="term" value="F:oxidoreductase activity, acting on NAD(P)H as acceptor"/>
    <property type="evidence" value="ECO:0007669"/>
    <property type="project" value="UniProtKB-UniRule"/>
</dbReference>
<evidence type="ECO:0000313" key="9">
    <source>
        <dbReference type="EMBL" id="GEB52663.1"/>
    </source>
</evidence>
<dbReference type="RefSeq" id="WP_141275685.1">
    <property type="nucleotide sequence ID" value="NZ_BJMM01000034.1"/>
</dbReference>
<evidence type="ECO:0000259" key="8">
    <source>
        <dbReference type="Pfam" id="PF02525"/>
    </source>
</evidence>
<dbReference type="SUPFAM" id="SSF52218">
    <property type="entry name" value="Flavoproteins"/>
    <property type="match status" value="1"/>
</dbReference>
<proteinExistence type="inferred from homology"/>
<dbReference type="EC" id="1.7.1.17" evidence="6"/>
<evidence type="ECO:0000256" key="4">
    <source>
        <dbReference type="ARBA" id="ARBA00023027"/>
    </source>
</evidence>
<keyword evidence="2 6" id="KW-0288">FMN</keyword>
<dbReference type="InterPro" id="IPR050104">
    <property type="entry name" value="FMN-dep_NADH:Q_OxRdtase_AzoR1"/>
</dbReference>
<organism evidence="9 10">
    <name type="scientific">Streptomyces cacaoi</name>
    <dbReference type="NCBI Taxonomy" id="1898"/>
    <lineage>
        <taxon>Bacteria</taxon>
        <taxon>Bacillati</taxon>
        <taxon>Actinomycetota</taxon>
        <taxon>Actinomycetes</taxon>
        <taxon>Kitasatosporales</taxon>
        <taxon>Streptomycetaceae</taxon>
        <taxon>Streptomyces</taxon>
    </lineage>
</organism>
<feature type="domain" description="Flavodoxin-like fold" evidence="8">
    <location>
        <begin position="21"/>
        <end position="202"/>
    </location>
</feature>
<feature type="binding site" evidence="6">
    <location>
        <begin position="168"/>
        <end position="171"/>
    </location>
    <ligand>
        <name>FMN</name>
        <dbReference type="ChEBI" id="CHEBI:58210"/>
    </ligand>
</feature>
<comment type="caution">
    <text evidence="6">Lacks conserved residue(s) required for the propagation of feature annotation.</text>
</comment>
<dbReference type="Gene3D" id="3.40.50.360">
    <property type="match status" value="1"/>
</dbReference>
<keyword evidence="4 6" id="KW-0520">NAD</keyword>
<keyword evidence="10" id="KW-1185">Reference proteome</keyword>
<dbReference type="InterPro" id="IPR023048">
    <property type="entry name" value="NADH:quinone_OxRdtase_FMN_depd"/>
</dbReference>
<comment type="catalytic activity">
    <reaction evidence="6">
        <text>2 a quinone + NADH + H(+) = 2 a 1,4-benzosemiquinone + NAD(+)</text>
        <dbReference type="Rhea" id="RHEA:65952"/>
        <dbReference type="ChEBI" id="CHEBI:15378"/>
        <dbReference type="ChEBI" id="CHEBI:57540"/>
        <dbReference type="ChEBI" id="CHEBI:57945"/>
        <dbReference type="ChEBI" id="CHEBI:132124"/>
        <dbReference type="ChEBI" id="CHEBI:134225"/>
    </reaction>
</comment>
<comment type="cofactor">
    <cofactor evidence="6">
        <name>FMN</name>
        <dbReference type="ChEBI" id="CHEBI:58210"/>
    </cofactor>
    <text evidence="6">Binds 1 FMN per subunit.</text>
</comment>
<evidence type="ECO:0000256" key="6">
    <source>
        <dbReference type="HAMAP-Rule" id="MF_01216"/>
    </source>
</evidence>
<comment type="catalytic activity">
    <reaction evidence="5">
        <text>N,N-dimethyl-1,4-phenylenediamine + anthranilate + 2 NAD(+) = 2-(4-dimethylaminophenyl)diazenylbenzoate + 2 NADH + 2 H(+)</text>
        <dbReference type="Rhea" id="RHEA:55872"/>
        <dbReference type="ChEBI" id="CHEBI:15378"/>
        <dbReference type="ChEBI" id="CHEBI:15783"/>
        <dbReference type="ChEBI" id="CHEBI:16567"/>
        <dbReference type="ChEBI" id="CHEBI:57540"/>
        <dbReference type="ChEBI" id="CHEBI:57945"/>
        <dbReference type="ChEBI" id="CHEBI:71579"/>
        <dbReference type="EC" id="1.7.1.17"/>
    </reaction>
    <physiologicalReaction direction="right-to-left" evidence="5">
        <dbReference type="Rhea" id="RHEA:55874"/>
    </physiologicalReaction>
</comment>
<comment type="function">
    <text evidence="6">Quinone reductase that provides resistance to thiol-specific stress caused by electrophilic quinones.</text>
</comment>
<dbReference type="InterPro" id="IPR029039">
    <property type="entry name" value="Flavoprotein-like_sf"/>
</dbReference>
<dbReference type="PANTHER" id="PTHR43741">
    <property type="entry name" value="FMN-DEPENDENT NADH-AZOREDUCTASE 1"/>
    <property type="match status" value="1"/>
</dbReference>
<dbReference type="PANTHER" id="PTHR43741:SF4">
    <property type="entry name" value="FMN-DEPENDENT NADH:QUINONE OXIDOREDUCTASE"/>
    <property type="match status" value="1"/>
</dbReference>
<dbReference type="EC" id="1.6.5.-" evidence="6"/>
<evidence type="ECO:0000256" key="1">
    <source>
        <dbReference type="ARBA" id="ARBA00022630"/>
    </source>
</evidence>
<evidence type="ECO:0000256" key="3">
    <source>
        <dbReference type="ARBA" id="ARBA00023002"/>
    </source>
</evidence>
<reference evidence="9 10" key="1">
    <citation type="submission" date="2019-06" db="EMBL/GenBank/DDBJ databases">
        <title>Whole genome shotgun sequence of Streptomyces cacaoi subsp. cacaoi NBRC 12748.</title>
        <authorList>
            <person name="Hosoyama A."/>
            <person name="Uohara A."/>
            <person name="Ohji S."/>
            <person name="Ichikawa N."/>
        </authorList>
    </citation>
    <scope>NUCLEOTIDE SEQUENCE [LARGE SCALE GENOMIC DNA]</scope>
    <source>
        <strain evidence="9 10">NBRC 12748</strain>
    </source>
</reference>
<keyword evidence="3 6" id="KW-0560">Oxidoreductase</keyword>
<dbReference type="Pfam" id="PF02525">
    <property type="entry name" value="Flavodoxin_2"/>
    <property type="match status" value="1"/>
</dbReference>
<feature type="binding site" evidence="6">
    <location>
        <begin position="34"/>
        <end position="36"/>
    </location>
    <ligand>
        <name>FMN</name>
        <dbReference type="ChEBI" id="CHEBI:58210"/>
    </ligand>
</feature>